<dbReference type="InterPro" id="IPR009053">
    <property type="entry name" value="Prefoldin"/>
</dbReference>
<dbReference type="AlphaFoldDB" id="A0A9W8LH77"/>
<dbReference type="Pfam" id="PF01920">
    <property type="entry name" value="Prefoldin_2"/>
    <property type="match status" value="1"/>
</dbReference>
<dbReference type="PANTHER" id="PTHR13303">
    <property type="entry name" value="PREFOLDIN SUBUNIT 2"/>
    <property type="match status" value="1"/>
</dbReference>
<dbReference type="GO" id="GO:0016272">
    <property type="term" value="C:prefoldin complex"/>
    <property type="evidence" value="ECO:0007669"/>
    <property type="project" value="InterPro"/>
</dbReference>
<comment type="caution">
    <text evidence="3">The sequence shown here is derived from an EMBL/GenBank/DDBJ whole genome shotgun (WGS) entry which is preliminary data.</text>
</comment>
<sequence length="123" mass="13579">MGGGSGDKKEEVLSEQELRLRANQFSSELKMLASKVGELELELSEHSLVIDTVAAVDKSRKCFRLVNGVLIERTAGEVLPALKTNQDGIKAAIEQLTAQHRAKEKEFLDFQQKHHIRIASAPA</sequence>
<dbReference type="OrthoDB" id="29646at2759"/>
<evidence type="ECO:0000313" key="4">
    <source>
        <dbReference type="Proteomes" id="UP001140217"/>
    </source>
</evidence>
<dbReference type="FunFam" id="1.10.287.370:FF:000002">
    <property type="entry name" value="Prefoldin subunit 2"/>
    <property type="match status" value="1"/>
</dbReference>
<evidence type="ECO:0000313" key="3">
    <source>
        <dbReference type="EMBL" id="KAJ2781556.1"/>
    </source>
</evidence>
<dbReference type="SUPFAM" id="SSF46579">
    <property type="entry name" value="Prefoldin"/>
    <property type="match status" value="1"/>
</dbReference>
<comment type="similarity">
    <text evidence="1">Belongs to the prefoldin subunit beta family.</text>
</comment>
<dbReference type="GO" id="GO:0051082">
    <property type="term" value="F:unfolded protein binding"/>
    <property type="evidence" value="ECO:0007669"/>
    <property type="project" value="InterPro"/>
</dbReference>
<gene>
    <name evidence="3" type="primary">GIM4</name>
    <name evidence="3" type="ORF">H4R18_002788</name>
</gene>
<evidence type="ECO:0000256" key="2">
    <source>
        <dbReference type="ARBA" id="ARBA00023186"/>
    </source>
</evidence>
<dbReference type="InterPro" id="IPR002777">
    <property type="entry name" value="PFD_beta-like"/>
</dbReference>
<organism evidence="3 4">
    <name type="scientific">Coemansia javaensis</name>
    <dbReference type="NCBI Taxonomy" id="2761396"/>
    <lineage>
        <taxon>Eukaryota</taxon>
        <taxon>Fungi</taxon>
        <taxon>Fungi incertae sedis</taxon>
        <taxon>Zoopagomycota</taxon>
        <taxon>Kickxellomycotina</taxon>
        <taxon>Kickxellomycetes</taxon>
        <taxon>Kickxellales</taxon>
        <taxon>Kickxellaceae</taxon>
        <taxon>Coemansia</taxon>
    </lineage>
</organism>
<dbReference type="GO" id="GO:0006457">
    <property type="term" value="P:protein folding"/>
    <property type="evidence" value="ECO:0007669"/>
    <property type="project" value="InterPro"/>
</dbReference>
<dbReference type="Gene3D" id="1.10.287.370">
    <property type="match status" value="1"/>
</dbReference>
<name>A0A9W8LH77_9FUNG</name>
<protein>
    <submittedName>
        <fullName evidence="3">Cochaperone prefoldin complex subunit</fullName>
    </submittedName>
</protein>
<keyword evidence="4" id="KW-1185">Reference proteome</keyword>
<dbReference type="EMBL" id="JANBUL010000100">
    <property type="protein sequence ID" value="KAJ2781556.1"/>
    <property type="molecule type" value="Genomic_DNA"/>
</dbReference>
<dbReference type="InterPro" id="IPR027235">
    <property type="entry name" value="PFD2"/>
</dbReference>
<reference evidence="3" key="1">
    <citation type="submission" date="2022-07" db="EMBL/GenBank/DDBJ databases">
        <title>Phylogenomic reconstructions and comparative analyses of Kickxellomycotina fungi.</title>
        <authorList>
            <person name="Reynolds N.K."/>
            <person name="Stajich J.E."/>
            <person name="Barry K."/>
            <person name="Grigoriev I.V."/>
            <person name="Crous P."/>
            <person name="Smith M.E."/>
        </authorList>
    </citation>
    <scope>NUCLEOTIDE SEQUENCE</scope>
    <source>
        <strain evidence="3">NBRC 105414</strain>
    </source>
</reference>
<accession>A0A9W8LH77</accession>
<dbReference type="Proteomes" id="UP001140217">
    <property type="component" value="Unassembled WGS sequence"/>
</dbReference>
<evidence type="ECO:0000256" key="1">
    <source>
        <dbReference type="ARBA" id="ARBA00008045"/>
    </source>
</evidence>
<proteinExistence type="inferred from homology"/>
<dbReference type="CDD" id="cd23163">
    <property type="entry name" value="Prefoldin_2"/>
    <property type="match status" value="1"/>
</dbReference>
<keyword evidence="2" id="KW-0143">Chaperone</keyword>